<dbReference type="Proteomes" id="UP000774570">
    <property type="component" value="Unassembled WGS sequence"/>
</dbReference>
<name>A0ABS7FZ85_9ACTN</name>
<dbReference type="EMBL" id="JAIBOA010000017">
    <property type="protein sequence ID" value="MBW8485611.1"/>
    <property type="molecule type" value="Genomic_DNA"/>
</dbReference>
<accession>A0ABS7FZ85</accession>
<reference evidence="1 2" key="1">
    <citation type="submission" date="2021-07" db="EMBL/GenBank/DDBJ databases">
        <title>Actinomadura sp. PM05-2 isolated from lichen.</title>
        <authorList>
            <person name="Somphong A."/>
            <person name="Phongsopitanun W."/>
            <person name="Tanasupawat S."/>
            <person name="Peongsungnone V."/>
        </authorList>
    </citation>
    <scope>NUCLEOTIDE SEQUENCE [LARGE SCALE GENOMIC DNA]</scope>
    <source>
        <strain evidence="1 2">PM05-2</strain>
    </source>
</reference>
<proteinExistence type="predicted"/>
<comment type="caution">
    <text evidence="1">The sequence shown here is derived from an EMBL/GenBank/DDBJ whole genome shotgun (WGS) entry which is preliminary data.</text>
</comment>
<organism evidence="1 2">
    <name type="scientific">Actinomadura parmotrematis</name>
    <dbReference type="NCBI Taxonomy" id="2864039"/>
    <lineage>
        <taxon>Bacteria</taxon>
        <taxon>Bacillati</taxon>
        <taxon>Actinomycetota</taxon>
        <taxon>Actinomycetes</taxon>
        <taxon>Streptosporangiales</taxon>
        <taxon>Thermomonosporaceae</taxon>
        <taxon>Actinomadura</taxon>
    </lineage>
</organism>
<protein>
    <recommendedName>
        <fullName evidence="3">DUF559 domain-containing protein</fullName>
    </recommendedName>
</protein>
<evidence type="ECO:0000313" key="2">
    <source>
        <dbReference type="Proteomes" id="UP000774570"/>
    </source>
</evidence>
<dbReference type="RefSeq" id="WP_220168851.1">
    <property type="nucleotide sequence ID" value="NZ_JAIBOA010000017.1"/>
</dbReference>
<dbReference type="Gene3D" id="3.40.960.10">
    <property type="entry name" value="VSR Endonuclease"/>
    <property type="match status" value="1"/>
</dbReference>
<evidence type="ECO:0008006" key="3">
    <source>
        <dbReference type="Google" id="ProtNLM"/>
    </source>
</evidence>
<gene>
    <name evidence="1" type="ORF">K1Y72_24740</name>
</gene>
<sequence>MTTPTSPATSPSPEAAASLVERAAALAGPGRSENVVIGRTAAWIWGLDVLPSGARPETCDVDLFVPGPAPPAGDLRPARVPAEHITERSGVRVTTLDRTALDCARWLPRLEAVAALDQFLRRGVRLDALKAMARTLPDYRDSKRLRAALRAADPRAESPGESWTRTLIIDAGLPRPTPQIPVMGPLGEPFYIDLGYEPYLVGIEYDGERHHAGRRARSRDEARRRWLKKEMEWDVIPVTKDLLTRPAPYLEALLTALLHRGWNPTGRDMDRIATNLTRLHRRRPNPTRRRPHH</sequence>
<evidence type="ECO:0000313" key="1">
    <source>
        <dbReference type="EMBL" id="MBW8485611.1"/>
    </source>
</evidence>
<keyword evidence="2" id="KW-1185">Reference proteome</keyword>